<proteinExistence type="predicted"/>
<dbReference type="SUPFAM" id="SSF53335">
    <property type="entry name" value="S-adenosyl-L-methionine-dependent methyltransferases"/>
    <property type="match status" value="1"/>
</dbReference>
<evidence type="ECO:0000313" key="5">
    <source>
        <dbReference type="Proteomes" id="UP000198977"/>
    </source>
</evidence>
<dbReference type="Pfam" id="PF02086">
    <property type="entry name" value="MethyltransfD12"/>
    <property type="match status" value="1"/>
</dbReference>
<evidence type="ECO:0000256" key="2">
    <source>
        <dbReference type="ARBA" id="ARBA00022679"/>
    </source>
</evidence>
<dbReference type="AlphaFoldDB" id="A0A1I2GAL8"/>
<dbReference type="Proteomes" id="UP000198977">
    <property type="component" value="Unassembled WGS sequence"/>
</dbReference>
<keyword evidence="1 4" id="KW-0489">Methyltransferase</keyword>
<accession>A0A1I2GAL8</accession>
<reference evidence="5" key="1">
    <citation type="submission" date="2016-10" db="EMBL/GenBank/DDBJ databases">
        <authorList>
            <person name="Varghese N."/>
            <person name="Submissions S."/>
        </authorList>
    </citation>
    <scope>NUCLEOTIDE SEQUENCE [LARGE SCALE GENOMIC DNA]</scope>
    <source>
        <strain evidence="5">DSM 11443</strain>
    </source>
</reference>
<evidence type="ECO:0000256" key="1">
    <source>
        <dbReference type="ARBA" id="ARBA00022603"/>
    </source>
</evidence>
<dbReference type="InterPro" id="IPR029063">
    <property type="entry name" value="SAM-dependent_MTases_sf"/>
</dbReference>
<keyword evidence="5" id="KW-1185">Reference proteome</keyword>
<dbReference type="InterPro" id="IPR012327">
    <property type="entry name" value="MeTrfase_D12"/>
</dbReference>
<evidence type="ECO:0000313" key="4">
    <source>
        <dbReference type="EMBL" id="SFF14784.1"/>
    </source>
</evidence>
<dbReference type="GO" id="GO:0032259">
    <property type="term" value="P:methylation"/>
    <property type="evidence" value="ECO:0007669"/>
    <property type="project" value="UniProtKB-KW"/>
</dbReference>
<sequence length="400" mass="45736">MLTTVQGLDCLKAREYPSLIKYMGSKSKIMGFVLSGINHVRDDRPICDLFSGSGSLAGAIGQQATVVSNDIQAYSGLLADTYNRSHRDQSTPSADHLLGLAGEILGHRKRMLVVDYDSDMPFAVFNKHEERQRELLNKSFDYRWHLFAKNYSGTWWSYEQCLWIDALREVAEGYRSKPIYPAIMSSLMFAMAYASQGTGHYAQYRDAKTNSSHKDILIYRKRSIGQYFQRKYNDVLNYIPDRPVVMTHQSTALDFKDCLSNFGGGTVYADPPYCFVHYSRFYHALETLVLYDFPKLQVQRGKVVKGRYREERHQSPFCIQSQVRGAFEDLFDGVRTSNSSLVLSYSNTGMISLDELLTIGKKVLPNRKIEVITTDHEHMTMGRREDRQRSVKEGLLLAQA</sequence>
<evidence type="ECO:0000256" key="3">
    <source>
        <dbReference type="ARBA" id="ARBA00022691"/>
    </source>
</evidence>
<name>A0A1I2GAL8_9RHOB</name>
<gene>
    <name evidence="4" type="ORF">SAMN04488523_12124</name>
</gene>
<keyword evidence="2 4" id="KW-0808">Transferase</keyword>
<dbReference type="GO" id="GO:0009007">
    <property type="term" value="F:site-specific DNA-methyltransferase (adenine-specific) activity"/>
    <property type="evidence" value="ECO:0007669"/>
    <property type="project" value="UniProtKB-EC"/>
</dbReference>
<dbReference type="STRING" id="74348.SAMN04488523_12124"/>
<organism evidence="4 5">
    <name type="scientific">Sulfitobacter brevis</name>
    <dbReference type="NCBI Taxonomy" id="74348"/>
    <lineage>
        <taxon>Bacteria</taxon>
        <taxon>Pseudomonadati</taxon>
        <taxon>Pseudomonadota</taxon>
        <taxon>Alphaproteobacteria</taxon>
        <taxon>Rhodobacterales</taxon>
        <taxon>Roseobacteraceae</taxon>
        <taxon>Sulfitobacter</taxon>
    </lineage>
</organism>
<dbReference type="GO" id="GO:0009307">
    <property type="term" value="P:DNA restriction-modification system"/>
    <property type="evidence" value="ECO:0007669"/>
    <property type="project" value="InterPro"/>
</dbReference>
<keyword evidence="3" id="KW-0949">S-adenosyl-L-methionine</keyword>
<protein>
    <submittedName>
        <fullName evidence="4">Adenine-specific DNA-methyltransferase</fullName>
    </submittedName>
</protein>
<dbReference type="EMBL" id="FOMW01000021">
    <property type="protein sequence ID" value="SFF14784.1"/>
    <property type="molecule type" value="Genomic_DNA"/>
</dbReference>